<dbReference type="InterPro" id="IPR000465">
    <property type="entry name" value="XPA/RAD14"/>
</dbReference>
<comment type="subcellular location">
    <subcellularLocation>
        <location evidence="1">Nucleus</location>
    </subcellularLocation>
</comment>
<evidence type="ECO:0000259" key="12">
    <source>
        <dbReference type="Pfam" id="PF05181"/>
    </source>
</evidence>
<feature type="compositionally biased region" description="Basic and acidic residues" evidence="11">
    <location>
        <begin position="18"/>
        <end position="30"/>
    </location>
</feature>
<keyword evidence="6" id="KW-0862">Zinc</keyword>
<keyword evidence="5" id="KW-0863">Zinc-finger</keyword>
<keyword evidence="4" id="KW-0227">DNA damage</keyword>
<evidence type="ECO:0000256" key="3">
    <source>
        <dbReference type="ARBA" id="ARBA00022723"/>
    </source>
</evidence>
<feature type="compositionally biased region" description="Basic and acidic residues" evidence="11">
    <location>
        <begin position="332"/>
        <end position="341"/>
    </location>
</feature>
<keyword evidence="3" id="KW-0479">Metal-binding</keyword>
<evidence type="ECO:0000256" key="6">
    <source>
        <dbReference type="ARBA" id="ARBA00022833"/>
    </source>
</evidence>
<evidence type="ECO:0000256" key="8">
    <source>
        <dbReference type="ARBA" id="ARBA00023204"/>
    </source>
</evidence>
<evidence type="ECO:0000256" key="2">
    <source>
        <dbReference type="ARBA" id="ARBA00005548"/>
    </source>
</evidence>
<feature type="region of interest" description="Disordered" evidence="11">
    <location>
        <begin position="18"/>
        <end position="80"/>
    </location>
</feature>
<name>A0A6G1G5B4_9PEZI</name>
<dbReference type="FunFam" id="3.90.530.10:FF:000003">
    <property type="entry name" value="Dna repair rad14 protein"/>
    <property type="match status" value="1"/>
</dbReference>
<evidence type="ECO:0000256" key="9">
    <source>
        <dbReference type="ARBA" id="ARBA00023242"/>
    </source>
</evidence>
<dbReference type="GO" id="GO:0000110">
    <property type="term" value="C:nucleotide-excision repair factor 1 complex"/>
    <property type="evidence" value="ECO:0007669"/>
    <property type="project" value="TreeGrafter"/>
</dbReference>
<dbReference type="NCBIfam" id="TIGR00598">
    <property type="entry name" value="rad14"/>
    <property type="match status" value="1"/>
</dbReference>
<evidence type="ECO:0000313" key="15">
    <source>
        <dbReference type="RefSeq" id="XP_033534839.1"/>
    </source>
</evidence>
<proteinExistence type="inferred from homology"/>
<keyword evidence="14" id="KW-1185">Reference proteome</keyword>
<dbReference type="PANTHER" id="PTHR10142:SF0">
    <property type="entry name" value="DNA REPAIR PROTEIN COMPLEMENTING XP-A CELLS"/>
    <property type="match status" value="1"/>
</dbReference>
<feature type="domain" description="XPA C-terminal" evidence="12">
    <location>
        <begin position="199"/>
        <end position="249"/>
    </location>
</feature>
<dbReference type="GO" id="GO:0003684">
    <property type="term" value="F:damaged DNA binding"/>
    <property type="evidence" value="ECO:0007669"/>
    <property type="project" value="InterPro"/>
</dbReference>
<dbReference type="Gene3D" id="3.90.530.10">
    <property type="entry name" value="XPA C-terminal domain"/>
    <property type="match status" value="1"/>
</dbReference>
<dbReference type="InterPro" id="IPR037129">
    <property type="entry name" value="XPA_sf"/>
</dbReference>
<evidence type="ECO:0000256" key="1">
    <source>
        <dbReference type="ARBA" id="ARBA00004123"/>
    </source>
</evidence>
<organism evidence="13">
    <name type="scientific">Eremomyces bilateralis CBS 781.70</name>
    <dbReference type="NCBI Taxonomy" id="1392243"/>
    <lineage>
        <taxon>Eukaryota</taxon>
        <taxon>Fungi</taxon>
        <taxon>Dikarya</taxon>
        <taxon>Ascomycota</taxon>
        <taxon>Pezizomycotina</taxon>
        <taxon>Dothideomycetes</taxon>
        <taxon>Dothideomycetes incertae sedis</taxon>
        <taxon>Eremomycetales</taxon>
        <taxon>Eremomycetaceae</taxon>
        <taxon>Eremomyces</taxon>
    </lineage>
</organism>
<dbReference type="GO" id="GO:0006284">
    <property type="term" value="P:base-excision repair"/>
    <property type="evidence" value="ECO:0007669"/>
    <property type="project" value="TreeGrafter"/>
</dbReference>
<keyword evidence="7" id="KW-0238">DNA-binding</keyword>
<evidence type="ECO:0000313" key="14">
    <source>
        <dbReference type="Proteomes" id="UP000504638"/>
    </source>
</evidence>
<dbReference type="GO" id="GO:0000715">
    <property type="term" value="P:nucleotide-excision repair, DNA damage recognition"/>
    <property type="evidence" value="ECO:0007669"/>
    <property type="project" value="TreeGrafter"/>
</dbReference>
<dbReference type="GO" id="GO:1901255">
    <property type="term" value="P:nucleotide-excision repair involved in interstrand cross-link repair"/>
    <property type="evidence" value="ECO:0007669"/>
    <property type="project" value="TreeGrafter"/>
</dbReference>
<evidence type="ECO:0000313" key="13">
    <source>
        <dbReference type="EMBL" id="KAF1813208.1"/>
    </source>
</evidence>
<dbReference type="SUPFAM" id="SSF46955">
    <property type="entry name" value="Putative DNA-binding domain"/>
    <property type="match status" value="1"/>
</dbReference>
<reference evidence="13 15" key="1">
    <citation type="submission" date="2020-01" db="EMBL/GenBank/DDBJ databases">
        <authorList>
            <consortium name="DOE Joint Genome Institute"/>
            <person name="Haridas S."/>
            <person name="Albert R."/>
            <person name="Binder M."/>
            <person name="Bloem J."/>
            <person name="Labutti K."/>
            <person name="Salamov A."/>
            <person name="Andreopoulos B."/>
            <person name="Baker S.E."/>
            <person name="Barry K."/>
            <person name="Bills G."/>
            <person name="Bluhm B.H."/>
            <person name="Cannon C."/>
            <person name="Castanera R."/>
            <person name="Culley D.E."/>
            <person name="Daum C."/>
            <person name="Ezra D."/>
            <person name="Gonzalez J.B."/>
            <person name="Henrissat B."/>
            <person name="Kuo A."/>
            <person name="Liang C."/>
            <person name="Lipzen A."/>
            <person name="Lutzoni F."/>
            <person name="Magnuson J."/>
            <person name="Mondo S."/>
            <person name="Nolan M."/>
            <person name="Ohm R."/>
            <person name="Pangilinan J."/>
            <person name="Park H.-J."/>
            <person name="Ramirez L."/>
            <person name="Alfaro M."/>
            <person name="Sun H."/>
            <person name="Tritt A."/>
            <person name="Yoshinaga Y."/>
            <person name="Zwiers L.-H."/>
            <person name="Turgeon B.G."/>
            <person name="Goodwin S.B."/>
            <person name="Spatafora J.W."/>
            <person name="Crous P.W."/>
            <person name="Grigoriev I.V."/>
        </authorList>
    </citation>
    <scope>NUCLEOTIDE SEQUENCE</scope>
    <source>
        <strain evidence="13 15">CBS 781.70</strain>
    </source>
</reference>
<evidence type="ECO:0000256" key="7">
    <source>
        <dbReference type="ARBA" id="ARBA00023125"/>
    </source>
</evidence>
<dbReference type="Proteomes" id="UP000504638">
    <property type="component" value="Unplaced"/>
</dbReference>
<evidence type="ECO:0000256" key="4">
    <source>
        <dbReference type="ARBA" id="ARBA00022763"/>
    </source>
</evidence>
<keyword evidence="9" id="KW-0539">Nucleus</keyword>
<protein>
    <recommendedName>
        <fullName evidence="10">DNA repair protein RAD14</fullName>
    </recommendedName>
</protein>
<dbReference type="EMBL" id="ML975155">
    <property type="protein sequence ID" value="KAF1813208.1"/>
    <property type="molecule type" value="Genomic_DNA"/>
</dbReference>
<evidence type="ECO:0000256" key="11">
    <source>
        <dbReference type="SAM" id="MobiDB-lite"/>
    </source>
</evidence>
<dbReference type="CDD" id="cd21077">
    <property type="entry name" value="DBD_Rad14"/>
    <property type="match status" value="1"/>
</dbReference>
<dbReference type="AlphaFoldDB" id="A0A6G1G5B4"/>
<dbReference type="RefSeq" id="XP_033534839.1">
    <property type="nucleotide sequence ID" value="XM_033678063.1"/>
</dbReference>
<evidence type="ECO:0000256" key="10">
    <source>
        <dbReference type="ARBA" id="ARBA00072989"/>
    </source>
</evidence>
<dbReference type="InterPro" id="IPR022656">
    <property type="entry name" value="XPA_C"/>
</dbReference>
<dbReference type="GeneID" id="54418633"/>
<reference evidence="15" key="2">
    <citation type="submission" date="2020-04" db="EMBL/GenBank/DDBJ databases">
        <authorList>
            <consortium name="NCBI Genome Project"/>
        </authorList>
    </citation>
    <scope>NUCLEOTIDE SEQUENCE</scope>
    <source>
        <strain evidence="15">CBS 781.70</strain>
    </source>
</reference>
<dbReference type="OrthoDB" id="5368863at2759"/>
<accession>A0A6G1G5B4</accession>
<dbReference type="GO" id="GO:0008270">
    <property type="term" value="F:zinc ion binding"/>
    <property type="evidence" value="ECO:0007669"/>
    <property type="project" value="UniProtKB-KW"/>
</dbReference>
<keyword evidence="8" id="KW-0234">DNA repair</keyword>
<gene>
    <name evidence="13 15" type="ORF">P152DRAFT_448538</name>
</gene>
<dbReference type="InterPro" id="IPR009061">
    <property type="entry name" value="DNA-bd_dom_put_sf"/>
</dbReference>
<evidence type="ECO:0000256" key="5">
    <source>
        <dbReference type="ARBA" id="ARBA00022771"/>
    </source>
</evidence>
<feature type="region of interest" description="Disordered" evidence="11">
    <location>
        <begin position="332"/>
        <end position="352"/>
    </location>
</feature>
<dbReference type="PANTHER" id="PTHR10142">
    <property type="entry name" value="DNA REPAIR PROTEIN COMPLEMENTING XP-A CELLS"/>
    <property type="match status" value="1"/>
</dbReference>
<reference evidence="15" key="3">
    <citation type="submission" date="2025-04" db="UniProtKB">
        <authorList>
            <consortium name="RefSeq"/>
        </authorList>
    </citation>
    <scope>IDENTIFICATION</scope>
    <source>
        <strain evidence="15">CBS 781.70</strain>
    </source>
</reference>
<dbReference type="Pfam" id="PF05181">
    <property type="entry name" value="XPA_C"/>
    <property type="match status" value="1"/>
</dbReference>
<dbReference type="GO" id="GO:0070914">
    <property type="term" value="P:UV-damage excision repair"/>
    <property type="evidence" value="ECO:0007669"/>
    <property type="project" value="TreeGrafter"/>
</dbReference>
<comment type="similarity">
    <text evidence="2">Belongs to the XPA family.</text>
</comment>
<sequence>MPTGPVTPEAVRRMEEARLKAKARRVEHDAATGLSGPPTAAGQKRSYASMATSSRPSVPGSAPTTAPGGIRPAPKDPHLHSSKKFLAQNYIEYDFSKMSDSRGGFLSAQDDPHNRAMQHPTNEPERPAHMTEAEWERHRLLQSLRKNRAGPFEPGISVLDRGTEHKKCQECESLELDWQLDDVFGVKVCKACKEKLGDKYSLLTKTECREDYLLTDEELRDENLLPRLERPNPHMPHWKPMMLFLRLQVEEYAFGPKRWGSQEGLDQEWERREADKKVRKDKKFREKLDDLKKKTRVEAYRRGKAAEMAARKRGDDDVQVRAGEFGQRVIRRGEKHEHEWGRPITDPGTGSVKKRCVECGMEVEELEL</sequence>